<dbReference type="InterPro" id="IPR007730">
    <property type="entry name" value="SPOR-like_dom"/>
</dbReference>
<keyword evidence="6" id="KW-1185">Reference proteome</keyword>
<organism evidence="5 6">
    <name type="scientific">Flammeovirga pectinis</name>
    <dbReference type="NCBI Taxonomy" id="2494373"/>
    <lineage>
        <taxon>Bacteria</taxon>
        <taxon>Pseudomonadati</taxon>
        <taxon>Bacteroidota</taxon>
        <taxon>Cytophagia</taxon>
        <taxon>Cytophagales</taxon>
        <taxon>Flammeovirgaceae</taxon>
        <taxon>Flammeovirga</taxon>
    </lineage>
</organism>
<dbReference type="SMART" id="SM00646">
    <property type="entry name" value="Ami_3"/>
    <property type="match status" value="1"/>
</dbReference>
<dbReference type="InterPro" id="IPR050695">
    <property type="entry name" value="N-acetylmuramoyl_amidase_3"/>
</dbReference>
<name>A0A3Q9FKX2_9BACT</name>
<evidence type="ECO:0000259" key="4">
    <source>
        <dbReference type="SMART" id="SM00646"/>
    </source>
</evidence>
<dbReference type="GO" id="GO:0009253">
    <property type="term" value="P:peptidoglycan catabolic process"/>
    <property type="evidence" value="ECO:0007669"/>
    <property type="project" value="InterPro"/>
</dbReference>
<evidence type="ECO:0000256" key="3">
    <source>
        <dbReference type="ARBA" id="ARBA00022801"/>
    </source>
</evidence>
<accession>A0A3Q9FKX2</accession>
<sequence>MKKIVHITSIILLLFIITASFVEAQNHKKKFIVVIDPGHGGKDPGKPRGVDKHNHEKDLNLIIAQHLGKQIRDNMIDVQVYYTRTSDVYVTLDDRVKFAEIAEADYFISVHSNSNPNKWIIGSKIHIDTNSDYVGRALASNILDTIERTTPLKSRGIMNKEDRGYNLYVLKHSTMPSILIECGFLSNKYESLYLNSKKGQSEIAEAIYKGFNSFHRSIYTPSSIEKDAYSIQILATNKKVSNTNPQFKKLANVGLSIQEHHFIRNNKSVYKYTVGSENSSNSAQHLKKRIRLLGFKDAFVVSIKK</sequence>
<reference evidence="5 6" key="1">
    <citation type="submission" date="2018-12" db="EMBL/GenBank/DDBJ databases">
        <title>Flammeovirga pectinis sp. nov., isolated from the gut of the Korean scallop, Patinopecten yessoensis.</title>
        <authorList>
            <person name="Bae J.-W."/>
            <person name="Jeong Y.-S."/>
            <person name="Kang W."/>
        </authorList>
    </citation>
    <scope>NUCLEOTIDE SEQUENCE [LARGE SCALE GENOMIC DNA]</scope>
    <source>
        <strain evidence="5 6">L12M1</strain>
    </source>
</reference>
<dbReference type="Proteomes" id="UP000267268">
    <property type="component" value="Chromosome 1"/>
</dbReference>
<dbReference type="InterPro" id="IPR002508">
    <property type="entry name" value="MurNAc-LAA_cat"/>
</dbReference>
<dbReference type="CDD" id="cd02696">
    <property type="entry name" value="MurNAc-LAA"/>
    <property type="match status" value="1"/>
</dbReference>
<proteinExistence type="predicted"/>
<dbReference type="Pfam" id="PF05036">
    <property type="entry name" value="SPOR"/>
    <property type="match status" value="1"/>
</dbReference>
<dbReference type="KEGG" id="fll:EI427_09605"/>
<dbReference type="RefSeq" id="WP_126614034.1">
    <property type="nucleotide sequence ID" value="NZ_CP034562.1"/>
</dbReference>
<dbReference type="Pfam" id="PF01520">
    <property type="entry name" value="Amidase_3"/>
    <property type="match status" value="1"/>
</dbReference>
<dbReference type="PANTHER" id="PTHR30404:SF0">
    <property type="entry name" value="N-ACETYLMURAMOYL-L-ALANINE AMIDASE AMIC"/>
    <property type="match status" value="1"/>
</dbReference>
<dbReference type="PANTHER" id="PTHR30404">
    <property type="entry name" value="N-ACETYLMURAMOYL-L-ALANINE AMIDASE"/>
    <property type="match status" value="1"/>
</dbReference>
<dbReference type="OrthoDB" id="9806267at2"/>
<dbReference type="EC" id="3.5.1.28" evidence="2"/>
<evidence type="ECO:0000313" key="6">
    <source>
        <dbReference type="Proteomes" id="UP000267268"/>
    </source>
</evidence>
<dbReference type="EMBL" id="CP034562">
    <property type="protein sequence ID" value="AZQ62485.1"/>
    <property type="molecule type" value="Genomic_DNA"/>
</dbReference>
<dbReference type="Gene3D" id="3.40.630.40">
    <property type="entry name" value="Zn-dependent exopeptidases"/>
    <property type="match status" value="1"/>
</dbReference>
<gene>
    <name evidence="5" type="ORF">EI427_09605</name>
</gene>
<evidence type="ECO:0000313" key="5">
    <source>
        <dbReference type="EMBL" id="AZQ62485.1"/>
    </source>
</evidence>
<dbReference type="GO" id="GO:0030288">
    <property type="term" value="C:outer membrane-bounded periplasmic space"/>
    <property type="evidence" value="ECO:0007669"/>
    <property type="project" value="TreeGrafter"/>
</dbReference>
<keyword evidence="3" id="KW-0378">Hydrolase</keyword>
<evidence type="ECO:0000256" key="1">
    <source>
        <dbReference type="ARBA" id="ARBA00001561"/>
    </source>
</evidence>
<feature type="domain" description="MurNAc-LAA" evidence="4">
    <location>
        <begin position="96"/>
        <end position="212"/>
    </location>
</feature>
<dbReference type="GO" id="GO:0042834">
    <property type="term" value="F:peptidoglycan binding"/>
    <property type="evidence" value="ECO:0007669"/>
    <property type="project" value="InterPro"/>
</dbReference>
<dbReference type="SUPFAM" id="SSF53187">
    <property type="entry name" value="Zn-dependent exopeptidases"/>
    <property type="match status" value="1"/>
</dbReference>
<evidence type="ECO:0000256" key="2">
    <source>
        <dbReference type="ARBA" id="ARBA00011901"/>
    </source>
</evidence>
<dbReference type="AlphaFoldDB" id="A0A3Q9FKX2"/>
<protein>
    <recommendedName>
        <fullName evidence="2">N-acetylmuramoyl-L-alanine amidase</fullName>
        <ecNumber evidence="2">3.5.1.28</ecNumber>
    </recommendedName>
</protein>
<comment type="catalytic activity">
    <reaction evidence="1">
        <text>Hydrolyzes the link between N-acetylmuramoyl residues and L-amino acid residues in certain cell-wall glycopeptides.</text>
        <dbReference type="EC" id="3.5.1.28"/>
    </reaction>
</comment>
<dbReference type="GO" id="GO:0008745">
    <property type="term" value="F:N-acetylmuramoyl-L-alanine amidase activity"/>
    <property type="evidence" value="ECO:0007669"/>
    <property type="project" value="UniProtKB-EC"/>
</dbReference>